<evidence type="ECO:0000256" key="3">
    <source>
        <dbReference type="ARBA" id="ARBA00040298"/>
    </source>
</evidence>
<sequence>MSVRRYDAILIGGGHNGLVAAAYLARAGRKTLVLERRPIVGGAAVTEEVFPGFKFSVFSYVVSLLRPEIIRDLDLPRHGLQILPLESTITPLDDGDYLGSWADPDEARRELRRHSPRDADAMALFGRLMHHMAMAVKPIIGMVPPDPASLSPSDLRGLLRLGRHFRSLGAERFHALHKLMTMSSADYLDEWFEFGPLKATKSASGIIGTFLGPRSPGSAYVLLHHYMGEIDGAFRAWGFQKGGTGGISDAIAGAARASGAEIRTDAAVERVLVRGGQAVGVALASGEEIAANLVVSGLDPRLTFTRLVDAETLPAELLEGVRRYKFRGSSGKVNLALAGLPDFTCLPGPGRHLRGAVSISPSVEYLERAYDDAKYGEFSRHPYLDIVIPSMIDPGMAPPGKHVMSIFVQYAPYHLNGGWTDARREAFGDAVVRTLARYAPNIESLILHRQVLTPADIERITGLSEGNIFQGELALQQLFFLRPVPAWAKYRTPIRGYWQCGAGTHPGGGIMGASGRLAALEILRDSR</sequence>
<comment type="subunit">
    <text evidence="2">Interacts with COX5B; this interaction may contribute to localize PYROXD2 to the inner face of the inner mitochondrial membrane.</text>
</comment>
<dbReference type="InterPro" id="IPR036188">
    <property type="entry name" value="FAD/NAD-bd_sf"/>
</dbReference>
<feature type="domain" description="Amine oxidase" evidence="4">
    <location>
        <begin position="17"/>
        <end position="444"/>
    </location>
</feature>
<reference evidence="5 6" key="1">
    <citation type="journal article" date="2019" name="Nat. Microbiol.">
        <title>Mediterranean grassland soil C-N compound turnover is dependent on rainfall and depth, and is mediated by genomically divergent microorganisms.</title>
        <authorList>
            <person name="Diamond S."/>
            <person name="Andeer P.F."/>
            <person name="Li Z."/>
            <person name="Crits-Christoph A."/>
            <person name="Burstein D."/>
            <person name="Anantharaman K."/>
            <person name="Lane K.R."/>
            <person name="Thomas B.C."/>
            <person name="Pan C."/>
            <person name="Northen T.R."/>
            <person name="Banfield J.F."/>
        </authorList>
    </citation>
    <scope>NUCLEOTIDE SEQUENCE [LARGE SCALE GENOMIC DNA]</scope>
    <source>
        <strain evidence="5">WS_6</strain>
    </source>
</reference>
<dbReference type="Pfam" id="PF01593">
    <property type="entry name" value="Amino_oxidase"/>
    <property type="match status" value="1"/>
</dbReference>
<dbReference type="EMBL" id="VBOW01000030">
    <property type="protein sequence ID" value="TMQ58736.1"/>
    <property type="molecule type" value="Genomic_DNA"/>
</dbReference>
<dbReference type="Gene3D" id="3.50.50.60">
    <property type="entry name" value="FAD/NAD(P)-binding domain"/>
    <property type="match status" value="2"/>
</dbReference>
<dbReference type="GO" id="GO:0016491">
    <property type="term" value="F:oxidoreductase activity"/>
    <property type="evidence" value="ECO:0007669"/>
    <property type="project" value="InterPro"/>
</dbReference>
<organism evidence="5 6">
    <name type="scientific">Eiseniibacteriota bacterium</name>
    <dbReference type="NCBI Taxonomy" id="2212470"/>
    <lineage>
        <taxon>Bacteria</taxon>
        <taxon>Candidatus Eiseniibacteriota</taxon>
    </lineage>
</organism>
<evidence type="ECO:0000259" key="4">
    <source>
        <dbReference type="Pfam" id="PF01593"/>
    </source>
</evidence>
<dbReference type="Proteomes" id="UP000316852">
    <property type="component" value="Unassembled WGS sequence"/>
</dbReference>
<dbReference type="AlphaFoldDB" id="A0A538T529"/>
<protein>
    <recommendedName>
        <fullName evidence="3">Pyridine nucleotide-disulfide oxidoreductase domain-containing protein 2</fullName>
    </recommendedName>
</protein>
<comment type="caution">
    <text evidence="5">The sequence shown here is derived from an EMBL/GenBank/DDBJ whole genome shotgun (WGS) entry which is preliminary data.</text>
</comment>
<dbReference type="PANTHER" id="PTHR10668">
    <property type="entry name" value="PHYTOENE DEHYDROGENASE"/>
    <property type="match status" value="1"/>
</dbReference>
<comment type="function">
    <text evidence="1">Probable oxidoreductase that may play a role as regulator of mitochondrial function.</text>
</comment>
<accession>A0A538T529</accession>
<evidence type="ECO:0000313" key="6">
    <source>
        <dbReference type="Proteomes" id="UP000316852"/>
    </source>
</evidence>
<proteinExistence type="predicted"/>
<evidence type="ECO:0000313" key="5">
    <source>
        <dbReference type="EMBL" id="TMQ58736.1"/>
    </source>
</evidence>
<evidence type="ECO:0000256" key="2">
    <source>
        <dbReference type="ARBA" id="ARBA00038825"/>
    </source>
</evidence>
<name>A0A538T529_UNCEI</name>
<dbReference type="InterPro" id="IPR002937">
    <property type="entry name" value="Amino_oxidase"/>
</dbReference>
<dbReference type="SUPFAM" id="SSF51905">
    <property type="entry name" value="FAD/NAD(P)-binding domain"/>
    <property type="match status" value="1"/>
</dbReference>
<dbReference type="PANTHER" id="PTHR10668:SF103">
    <property type="entry name" value="PYRIDINE NUCLEOTIDE-DISULFIDE OXIDOREDUCTASE DOMAIN-CONTAINING PROTEIN 2"/>
    <property type="match status" value="1"/>
</dbReference>
<gene>
    <name evidence="5" type="ORF">E6K76_06855</name>
</gene>
<evidence type="ECO:0000256" key="1">
    <source>
        <dbReference type="ARBA" id="ARBA00037217"/>
    </source>
</evidence>